<evidence type="ECO:0000256" key="1">
    <source>
        <dbReference type="ARBA" id="ARBA00004394"/>
    </source>
</evidence>
<evidence type="ECO:0000256" key="7">
    <source>
        <dbReference type="ARBA" id="ARBA00023136"/>
    </source>
</evidence>
<dbReference type="SUPFAM" id="SSF58038">
    <property type="entry name" value="SNARE fusion complex"/>
    <property type="match status" value="1"/>
</dbReference>
<dbReference type="GO" id="GO:0000139">
    <property type="term" value="C:Golgi membrane"/>
    <property type="evidence" value="ECO:0007669"/>
    <property type="project" value="UniProtKB-SubCell"/>
</dbReference>
<evidence type="ECO:0000256" key="3">
    <source>
        <dbReference type="ARBA" id="ARBA00022692"/>
    </source>
</evidence>
<proteinExistence type="predicted"/>
<dbReference type="InterPro" id="IPR000727">
    <property type="entry name" value="T_SNARE_dom"/>
</dbReference>
<evidence type="ECO:0000256" key="9">
    <source>
        <dbReference type="SAM" id="Phobius"/>
    </source>
</evidence>
<evidence type="ECO:0000313" key="11">
    <source>
        <dbReference type="EMBL" id="KAG0662751.1"/>
    </source>
</evidence>
<dbReference type="EMBL" id="PUHR01000140">
    <property type="protein sequence ID" value="KAG0662751.1"/>
    <property type="molecule type" value="Genomic_DNA"/>
</dbReference>
<evidence type="ECO:0000256" key="4">
    <source>
        <dbReference type="ARBA" id="ARBA00022927"/>
    </source>
</evidence>
<protein>
    <submittedName>
        <fullName evidence="11">Protein transport protein bet1</fullName>
    </submittedName>
</protein>
<keyword evidence="3 9" id="KW-0812">Transmembrane</keyword>
<comment type="caution">
    <text evidence="11">The sequence shown here is derived from an EMBL/GenBank/DDBJ whole genome shotgun (WGS) entry which is preliminary data.</text>
</comment>
<keyword evidence="7 9" id="KW-0472">Membrane</keyword>
<reference evidence="11 12" key="1">
    <citation type="submission" date="2020-11" db="EMBL/GenBank/DDBJ databases">
        <title>Kefir isolates.</title>
        <authorList>
            <person name="Marcisauskas S."/>
            <person name="Kim Y."/>
            <person name="Blasche S."/>
        </authorList>
    </citation>
    <scope>NUCLEOTIDE SEQUENCE [LARGE SCALE GENOMIC DNA]</scope>
    <source>
        <strain evidence="11 12">OG2</strain>
    </source>
</reference>
<organism evidence="11 12">
    <name type="scientific">Maudiozyma exigua</name>
    <name type="common">Yeast</name>
    <name type="synonym">Kazachstania exigua</name>
    <dbReference type="NCBI Taxonomy" id="34358"/>
    <lineage>
        <taxon>Eukaryota</taxon>
        <taxon>Fungi</taxon>
        <taxon>Dikarya</taxon>
        <taxon>Ascomycota</taxon>
        <taxon>Saccharomycotina</taxon>
        <taxon>Saccharomycetes</taxon>
        <taxon>Saccharomycetales</taxon>
        <taxon>Saccharomycetaceae</taxon>
        <taxon>Maudiozyma</taxon>
    </lineage>
</organism>
<dbReference type="SMART" id="SM00397">
    <property type="entry name" value="t_SNARE"/>
    <property type="match status" value="1"/>
</dbReference>
<dbReference type="OrthoDB" id="261831at2759"/>
<evidence type="ECO:0000313" key="12">
    <source>
        <dbReference type="Proteomes" id="UP000750334"/>
    </source>
</evidence>
<name>A0A9P6W507_MAUEX</name>
<evidence type="ECO:0000256" key="6">
    <source>
        <dbReference type="ARBA" id="ARBA00023034"/>
    </source>
</evidence>
<dbReference type="AlphaFoldDB" id="A0A9P6W507"/>
<evidence type="ECO:0000256" key="8">
    <source>
        <dbReference type="ARBA" id="ARBA00046280"/>
    </source>
</evidence>
<keyword evidence="2" id="KW-0813">Transport</keyword>
<keyword evidence="6" id="KW-0333">Golgi apparatus</keyword>
<accession>A0A9P6W507</accession>
<evidence type="ECO:0000256" key="2">
    <source>
        <dbReference type="ARBA" id="ARBA00022448"/>
    </source>
</evidence>
<keyword evidence="12" id="KW-1185">Reference proteome</keyword>
<keyword evidence="5 9" id="KW-1133">Transmembrane helix</keyword>
<evidence type="ECO:0000259" key="10">
    <source>
        <dbReference type="SMART" id="SM00397"/>
    </source>
</evidence>
<dbReference type="PANTHER" id="PTHR12791">
    <property type="entry name" value="GOLGI SNARE BET1-RELATED"/>
    <property type="match status" value="1"/>
</dbReference>
<dbReference type="CDD" id="cd15853">
    <property type="entry name" value="SNARE_Bet1"/>
    <property type="match status" value="1"/>
</dbReference>
<keyword evidence="4" id="KW-0653">Protein transport</keyword>
<dbReference type="InterPro" id="IPR039899">
    <property type="entry name" value="BET1_SNARE"/>
</dbReference>
<dbReference type="Gene3D" id="1.20.5.110">
    <property type="match status" value="1"/>
</dbReference>
<comment type="subcellular location">
    <subcellularLocation>
        <location evidence="8">Endomembrane system</location>
        <topology evidence="8">Single-pass type IV membrane protein</topology>
    </subcellularLocation>
    <subcellularLocation>
        <location evidence="1">Golgi apparatus membrane</location>
    </subcellularLocation>
</comment>
<dbReference type="GO" id="GO:0015031">
    <property type="term" value="P:protein transport"/>
    <property type="evidence" value="ECO:0007669"/>
    <property type="project" value="UniProtKB-KW"/>
</dbReference>
<sequence length="159" mass="18508">MANKDNQYASVFGCIEDEYSILYRRTEDSLYQRDNARTQLFGTIVDRKPANDVSPYGKNTKFDYNENTLSQLESQSDEQMGQMGKKIQALKSLSLRMGDEIRNGNSLNDLSSTFENTKVKLKDTYENMMDMAKRSRISIKTWLLIFSFVGVMFFWVWIT</sequence>
<gene>
    <name evidence="11" type="primary">BET1</name>
    <name evidence="11" type="ORF">C6P45_001024</name>
</gene>
<dbReference type="Proteomes" id="UP000750334">
    <property type="component" value="Unassembled WGS sequence"/>
</dbReference>
<evidence type="ECO:0000256" key="5">
    <source>
        <dbReference type="ARBA" id="ARBA00022989"/>
    </source>
</evidence>
<feature type="domain" description="T-SNARE coiled-coil homology" evidence="10">
    <location>
        <begin position="65"/>
        <end position="131"/>
    </location>
</feature>
<feature type="transmembrane region" description="Helical" evidence="9">
    <location>
        <begin position="137"/>
        <end position="158"/>
    </location>
</feature>